<reference evidence="2 3" key="1">
    <citation type="journal article" date="2015" name="Nature">
        <title>rRNA introns, odd ribosomes, and small enigmatic genomes across a large radiation of phyla.</title>
        <authorList>
            <person name="Brown C.T."/>
            <person name="Hug L.A."/>
            <person name="Thomas B.C."/>
            <person name="Sharon I."/>
            <person name="Castelle C.J."/>
            <person name="Singh A."/>
            <person name="Wilkins M.J."/>
            <person name="Williams K.H."/>
            <person name="Banfield J.F."/>
        </authorList>
    </citation>
    <scope>NUCLEOTIDE SEQUENCE [LARGE SCALE GENOMIC DNA]</scope>
</reference>
<accession>A0A0G2A4H1</accession>
<comment type="caution">
    <text evidence="2">The sequence shown here is derived from an EMBL/GenBank/DDBJ whole genome shotgun (WGS) entry which is preliminary data.</text>
</comment>
<dbReference type="InterPro" id="IPR051690">
    <property type="entry name" value="PseI-like"/>
</dbReference>
<dbReference type="PATRIC" id="fig|1620414.3.peg.51"/>
<dbReference type="Gene3D" id="3.20.20.70">
    <property type="entry name" value="Aldolase class I"/>
    <property type="match status" value="1"/>
</dbReference>
<dbReference type="InterPro" id="IPR006190">
    <property type="entry name" value="SAF_AFP_Neu5Ac"/>
</dbReference>
<dbReference type="SUPFAM" id="SSF51269">
    <property type="entry name" value="AFP III-like domain"/>
    <property type="match status" value="1"/>
</dbReference>
<dbReference type="EMBL" id="LCRB01000001">
    <property type="protein sequence ID" value="KKW27114.1"/>
    <property type="molecule type" value="Genomic_DNA"/>
</dbReference>
<dbReference type="CDD" id="cd11615">
    <property type="entry name" value="SAF_NeuB_like"/>
    <property type="match status" value="1"/>
</dbReference>
<dbReference type="InterPro" id="IPR013785">
    <property type="entry name" value="Aldolase_TIM"/>
</dbReference>
<feature type="domain" description="AFP-like" evidence="1">
    <location>
        <begin position="293"/>
        <end position="350"/>
    </location>
</feature>
<organism evidence="2 3">
    <name type="scientific">candidate division Kazan bacterium GW2011_GWB1_52_7</name>
    <dbReference type="NCBI Taxonomy" id="1620414"/>
    <lineage>
        <taxon>Bacteria</taxon>
        <taxon>Bacteria division Kazan-3B-28</taxon>
    </lineage>
</organism>
<evidence type="ECO:0000313" key="3">
    <source>
        <dbReference type="Proteomes" id="UP000034913"/>
    </source>
</evidence>
<dbReference type="GO" id="GO:0016051">
    <property type="term" value="P:carbohydrate biosynthetic process"/>
    <property type="evidence" value="ECO:0007669"/>
    <property type="project" value="InterPro"/>
</dbReference>
<dbReference type="Proteomes" id="UP000034913">
    <property type="component" value="Unassembled WGS sequence"/>
</dbReference>
<dbReference type="InterPro" id="IPR057736">
    <property type="entry name" value="SAF_PseI/NeuA/NeuB"/>
</dbReference>
<dbReference type="GO" id="GO:0047444">
    <property type="term" value="F:N-acylneuraminate-9-phosphate synthase activity"/>
    <property type="evidence" value="ECO:0007669"/>
    <property type="project" value="TreeGrafter"/>
</dbReference>
<protein>
    <submittedName>
        <fullName evidence="2">Sialic acid synthase</fullName>
    </submittedName>
</protein>
<proteinExistence type="predicted"/>
<sequence>MKTIHVGNKAIGPNQPAFVIAEIGINHQGDLAIAKQMILIAHQAGADAVKFQKRTTHKILTRAGLDRIYDSPNAFGRTYGEHREALEFNEEQYRELKQYADRVGILMLASVWDEDSADFIDQLDLPAFKVASADLINLPLLKHIAQKGRPIILSTGMATMEEIEQAIRWLEQWNHDLIILYCVSTYPASFDEINLNLIGEYQQKFPDYPIGYSGHELGIAISTLAVAAGAKVIERHFTLDRAMKGGDHAASLEPGGLARLVRDVHLAEKVFGSTQPKSLLDSEKPIREKLAKSVVAQVAIPQGETITAEMLTTKGPGSGLPPKYIYELPGKQAAVDIPEDTVIMRDMVKW</sequence>
<dbReference type="InterPro" id="IPR013132">
    <property type="entry name" value="PseI/NeuA/B-like_N"/>
</dbReference>
<dbReference type="SMART" id="SM00858">
    <property type="entry name" value="SAF"/>
    <property type="match status" value="1"/>
</dbReference>
<dbReference type="Pfam" id="PF03102">
    <property type="entry name" value="NeuB"/>
    <property type="match status" value="1"/>
</dbReference>
<dbReference type="SUPFAM" id="SSF51569">
    <property type="entry name" value="Aldolase"/>
    <property type="match status" value="1"/>
</dbReference>
<name>A0A0G2A4H1_UNCK3</name>
<dbReference type="AlphaFoldDB" id="A0A0G2A4H1"/>
<evidence type="ECO:0000313" key="2">
    <source>
        <dbReference type="EMBL" id="KKW27114.1"/>
    </source>
</evidence>
<dbReference type="InterPro" id="IPR036732">
    <property type="entry name" value="AFP_Neu5c_C_sf"/>
</dbReference>
<dbReference type="InterPro" id="IPR013974">
    <property type="entry name" value="SAF"/>
</dbReference>
<dbReference type="PANTHER" id="PTHR42966">
    <property type="entry name" value="N-ACETYLNEURAMINATE SYNTHASE"/>
    <property type="match status" value="1"/>
</dbReference>
<dbReference type="Pfam" id="PF08666">
    <property type="entry name" value="SAF"/>
    <property type="match status" value="1"/>
</dbReference>
<dbReference type="Gene3D" id="3.90.1210.10">
    <property type="entry name" value="Antifreeze-like/N-acetylneuraminic acid synthase C-terminal domain"/>
    <property type="match status" value="1"/>
</dbReference>
<dbReference type="PANTHER" id="PTHR42966:SF1">
    <property type="entry name" value="SIALIC ACID SYNTHASE"/>
    <property type="match status" value="1"/>
</dbReference>
<dbReference type="PROSITE" id="PS50844">
    <property type="entry name" value="AFP_LIKE"/>
    <property type="match status" value="1"/>
</dbReference>
<gene>
    <name evidence="2" type="ORF">VF00_C0001G0049</name>
</gene>
<evidence type="ECO:0000259" key="1">
    <source>
        <dbReference type="PROSITE" id="PS50844"/>
    </source>
</evidence>